<proteinExistence type="predicted"/>
<name>A0A3G6T315_9FLAO</name>
<accession>A0A3G6T315</accession>
<feature type="domain" description="Secretion system C-terminal sorting" evidence="3">
    <location>
        <begin position="1623"/>
        <end position="1686"/>
    </location>
</feature>
<feature type="chain" id="PRO_5018242688" evidence="2">
    <location>
        <begin position="26"/>
        <end position="1689"/>
    </location>
</feature>
<evidence type="ECO:0000256" key="2">
    <source>
        <dbReference type="SAM" id="SignalP"/>
    </source>
</evidence>
<evidence type="ECO:0000256" key="1">
    <source>
        <dbReference type="ARBA" id="ARBA00022729"/>
    </source>
</evidence>
<dbReference type="Proteomes" id="UP000271193">
    <property type="component" value="Chromosome"/>
</dbReference>
<organism evidence="4 5">
    <name type="scientific">Chryseobacterium bernardetii</name>
    <dbReference type="NCBI Taxonomy" id="1241978"/>
    <lineage>
        <taxon>Bacteria</taxon>
        <taxon>Pseudomonadati</taxon>
        <taxon>Bacteroidota</taxon>
        <taxon>Flavobacteriia</taxon>
        <taxon>Flavobacteriales</taxon>
        <taxon>Weeksellaceae</taxon>
        <taxon>Chryseobacterium group</taxon>
        <taxon>Chryseobacterium</taxon>
    </lineage>
</organism>
<dbReference type="Pfam" id="PF18962">
    <property type="entry name" value="Por_Secre_tail"/>
    <property type="match status" value="1"/>
</dbReference>
<dbReference type="KEGG" id="cben:EG339_03935"/>
<protein>
    <submittedName>
        <fullName evidence="4">T9SS C-terminal target domain-containing protein</fullName>
    </submittedName>
</protein>
<keyword evidence="1 2" id="KW-0732">Signal</keyword>
<evidence type="ECO:0000313" key="5">
    <source>
        <dbReference type="Proteomes" id="UP000271193"/>
    </source>
</evidence>
<feature type="signal peptide" evidence="2">
    <location>
        <begin position="1"/>
        <end position="25"/>
    </location>
</feature>
<keyword evidence="5" id="KW-1185">Reference proteome</keyword>
<sequence>MRMEKKSTLKIFAAVLCIASSHTWARALSVPKPDETSIGFNHRAALPPGSYDLDPLIIISQNVNEKGLVVLSGQFSKPFTDNNILLSIKYQNAQGEWVIAWCKTLYSYNQYNETLKATFELPASASPTYNLKVELSSDTNNFTSVVWNKTISHYKQGDYSIGNCDLDENEYTMLLTPKKEGTITTDANGKVTGIKDRVTSAYSWNKLSNVLMDNKKNDVVFSPTNPSDIITDPNGAKSVKLVNTGAISNPLGSTPEFIYNEASGHPIPYLYSYDDPVYMFAGKFSANGFFIKFSQWPGDADGPGYFNFKNPTNVESRYFNLYNRTWKNLSEFIPDQEPVVIVSSLVTGLRIYKSDGTYIDLNPNTTSNYGGPYFGYTNNVARRGPGSENLSISDTSEMTLYGVGALRNNATITYGPIRTLPDIEREISKFIKYTGIFGNTTAYKNDASECSVNCFTINPGAQSDFIDWTKAPNSYIFDIEKDKNKKGLLIPVKKAYAIWKDHSNADFSFNSPISSTNVKAYLYWEDKAGIVMSGNDYELQIRGTGENAEIEVPIDLSKGEGNAVVSFNVFNAVSNDYDVVWSWHVWVTDDPTINGSTFRQGFETRVDNSPIPNEEWKWMNRNLGATNVKFTGNDSNKSIGLMYQWGRKDPIPPLGHVDGSTYFINGKAGKYNAADFGELTPQTTKKTGWILRNNIIGHENIVNNLKFSVNNPLKIITYAGWNGYDNTDYGTWFSDVEYKVLGTSEQNRVSWDLWSDNRKGLYSNGRKATDRGANATIEDIFIEADSKSYELKSPYDPCPNGWRIPSHYAGSLGSNFGNNMSPWGRLNSGADDDLNDNSKFKYTTVNPVLSSVKVYPQMGWDFTNQDNQSTPSYNRNIGYLPITGAYVFLGPNEKVDYVSSFNRMGYINWRSTGGLPTATYSPWNGIRGVGIVSDFLSDYSGKMLYTVNQTSMTKGASACRCIADPNKQFIESNQEFATRYLDGPNVVTDITRLKEWAKEPNSFIAYTNTSSPDDRIVKIKLKKAIAMDMLYFNGEGNRTFREGTQNKPSIVWTTDKNLISKMEIYPSSSNIDENSELRITLNPNVIGNAVVAFHRGNSGQWVNGKLQDPIVWSWHIWAPRSVVNELPKYITEENSSVTTDNGMVTPNTSGQIINPTKSGVAPMETIFMDRDLGALEDLPIDINTPDRTESNIKTHFASGLHYQWGRKDPLPTFYFNGGTLYRCSTCTASPNVTYPSPSYQVFRQIAATNNDGTISSTSYSAAISDANFRDKTASGYSREYNTYKQEAGVSLSDKPNEKVRKILKYSVENPFYFLFHNTSLDNDPSLTTATEVGFEEIVYNSADARYAKQNRNVANAQVKDWISDEREMMPERWGHNTEKSPFDPCPSGYRIPDTTMAGLFGYNKGSSPWFYNKGVANMPNQTTYGIGQGVAAQLKGASNNAVGEYKYPGYMLSNSSNVAYYGYDPSVTYSRFNSYWGWVFNFSGSKYNIGNIPTSGIRGLLGGNGWIPKSIATSTNTMPTFANSTGLWTASLGDLNSGWAIALKIQSPTVSYIGAVSSGIGVYPQAAMSCRCAKIQYDVNGKEIGRYDPNVLPVQQFAAGKAVNTFAKKQIEEIQKDTKKLTIFPNPVKNTLYINADDKEYYYQIYNVSGQLVKQGKFENKQTDLSSLLSGAYLVRINNSETIVKIIKE</sequence>
<dbReference type="EMBL" id="CP033932">
    <property type="protein sequence ID" value="AZB23821.1"/>
    <property type="molecule type" value="Genomic_DNA"/>
</dbReference>
<evidence type="ECO:0000313" key="4">
    <source>
        <dbReference type="EMBL" id="AZB23821.1"/>
    </source>
</evidence>
<evidence type="ECO:0000259" key="3">
    <source>
        <dbReference type="Pfam" id="PF18962"/>
    </source>
</evidence>
<reference evidence="5" key="1">
    <citation type="submission" date="2018-11" db="EMBL/GenBank/DDBJ databases">
        <title>Proposal to divide the Flavobacteriaceae and reorganize its genera based on Amino Acid Identity values calculated from whole genome sequences.</title>
        <authorList>
            <person name="Nicholson A.C."/>
            <person name="Gulvik C.A."/>
            <person name="Whitney A.M."/>
            <person name="Humrighouse B.W."/>
            <person name="Bell M."/>
            <person name="Holmes B."/>
            <person name="Steigerwalt A.G."/>
            <person name="Villarma A."/>
            <person name="Sheth M."/>
            <person name="Batra D."/>
            <person name="Pryor J."/>
            <person name="Bernardet J.-F."/>
            <person name="Hugo C."/>
            <person name="Kampfer P."/>
            <person name="Newman J."/>
            <person name="McQuiston J.R."/>
        </authorList>
    </citation>
    <scope>NUCLEOTIDE SEQUENCE [LARGE SCALE GENOMIC DNA]</scope>
    <source>
        <strain evidence="5">G0229</strain>
    </source>
</reference>
<dbReference type="InterPro" id="IPR026444">
    <property type="entry name" value="Secre_tail"/>
</dbReference>
<dbReference type="NCBIfam" id="TIGR04183">
    <property type="entry name" value="Por_Secre_tail"/>
    <property type="match status" value="1"/>
</dbReference>
<gene>
    <name evidence="4" type="ORF">EG339_03935</name>
</gene>